<evidence type="ECO:0000313" key="2">
    <source>
        <dbReference type="EMBL" id="KAB0665078.1"/>
    </source>
</evidence>
<keyword evidence="1" id="KW-0812">Transmembrane</keyword>
<dbReference type="EMBL" id="VZQZ01000006">
    <property type="protein sequence ID" value="KAB0665078.1"/>
    <property type="molecule type" value="Genomic_DNA"/>
</dbReference>
<dbReference type="RefSeq" id="WP_151128564.1">
    <property type="nucleotide sequence ID" value="NZ_VZQZ01000006.1"/>
</dbReference>
<dbReference type="Proteomes" id="UP000420562">
    <property type="component" value="Unassembled WGS sequence"/>
</dbReference>
<dbReference type="AlphaFoldDB" id="A0A7J4ZPY5"/>
<reference evidence="2 3" key="1">
    <citation type="submission" date="2019-09" db="EMBL/GenBank/DDBJ databases">
        <title>Geobacter sp. Red96, a novel strain isolated from paddy soil.</title>
        <authorList>
            <person name="Xu Z."/>
            <person name="Masuda Y."/>
            <person name="Itoh H."/>
            <person name="Senoo K."/>
        </authorList>
    </citation>
    <scope>NUCLEOTIDE SEQUENCE [LARGE SCALE GENOMIC DNA]</scope>
    <source>
        <strain evidence="2 3">Red96</strain>
    </source>
</reference>
<name>A0A7J4ZPY5_9BACT</name>
<organism evidence="2 3">
    <name type="scientific">Oryzomonas japonica</name>
    <dbReference type="NCBI Taxonomy" id="2603858"/>
    <lineage>
        <taxon>Bacteria</taxon>
        <taxon>Pseudomonadati</taxon>
        <taxon>Thermodesulfobacteriota</taxon>
        <taxon>Desulfuromonadia</taxon>
        <taxon>Geobacterales</taxon>
        <taxon>Geobacteraceae</taxon>
        <taxon>Oryzomonas</taxon>
    </lineage>
</organism>
<feature type="transmembrane region" description="Helical" evidence="1">
    <location>
        <begin position="12"/>
        <end position="34"/>
    </location>
</feature>
<proteinExistence type="predicted"/>
<accession>A0A7J4ZPY5</accession>
<protein>
    <submittedName>
        <fullName evidence="2">Uncharacterized protein</fullName>
    </submittedName>
</protein>
<comment type="caution">
    <text evidence="2">The sequence shown here is derived from an EMBL/GenBank/DDBJ whole genome shotgun (WGS) entry which is preliminary data.</text>
</comment>
<keyword evidence="1" id="KW-0472">Membrane</keyword>
<evidence type="ECO:0000313" key="3">
    <source>
        <dbReference type="Proteomes" id="UP000420562"/>
    </source>
</evidence>
<evidence type="ECO:0000256" key="1">
    <source>
        <dbReference type="SAM" id="Phobius"/>
    </source>
</evidence>
<keyword evidence="1" id="KW-1133">Transmembrane helix</keyword>
<sequence length="254" mass="28890">MSQRSNLKLATKYIKSLSGVLILLGVGFLLLSGFYDWKGFIQNIGLVLSGAGVTTFILKFDLFEIVSSDEIRKSGIEMVRHGRNSMVEMIESIEEFMRKARPKEIDICGISMYSFFEPHSLYDLVLNLASEGYKFRIIFADPNSTELSFQEQVEHKPGALKSHIEYLSNKFSDHCRRHQSASIIRGNIKIGYSGLLPKVFIVRAGGKMFVSSYLHRGPHVSPTFMLSDVPNGFYSYYLQYIDDIVENCFTEYSI</sequence>
<keyword evidence="3" id="KW-1185">Reference proteome</keyword>
<gene>
    <name evidence="2" type="ORF">F6V25_10665</name>
</gene>